<organism evidence="3 4">
    <name type="scientific">Aphanomyces stellatus</name>
    <dbReference type="NCBI Taxonomy" id="120398"/>
    <lineage>
        <taxon>Eukaryota</taxon>
        <taxon>Sar</taxon>
        <taxon>Stramenopiles</taxon>
        <taxon>Oomycota</taxon>
        <taxon>Saprolegniomycetes</taxon>
        <taxon>Saprolegniales</taxon>
        <taxon>Verrucalvaceae</taxon>
        <taxon>Aphanomyces</taxon>
    </lineage>
</organism>
<dbReference type="OrthoDB" id="64875at2759"/>
<evidence type="ECO:0000256" key="1">
    <source>
        <dbReference type="SAM" id="MobiDB-lite"/>
    </source>
</evidence>
<accession>A0A485LSM6</accession>
<dbReference type="AlphaFoldDB" id="A0A485LSM6"/>
<dbReference type="Gene3D" id="6.10.250.3440">
    <property type="match status" value="1"/>
</dbReference>
<reference evidence="2" key="2">
    <citation type="submission" date="2019-06" db="EMBL/GenBank/DDBJ databases">
        <title>Genomics analysis of Aphanomyces spp. identifies a new class of oomycete effector associated with host adaptation.</title>
        <authorList>
            <person name="Gaulin E."/>
        </authorList>
    </citation>
    <scope>NUCLEOTIDE SEQUENCE</scope>
    <source>
        <strain evidence="2">CBS 578.67</strain>
    </source>
</reference>
<dbReference type="EMBL" id="CAADRA010007460">
    <property type="protein sequence ID" value="VFU01341.1"/>
    <property type="molecule type" value="Genomic_DNA"/>
</dbReference>
<reference evidence="3 4" key="1">
    <citation type="submission" date="2019-03" db="EMBL/GenBank/DDBJ databases">
        <authorList>
            <person name="Gaulin E."/>
            <person name="Dumas B."/>
        </authorList>
    </citation>
    <scope>NUCLEOTIDE SEQUENCE [LARGE SCALE GENOMIC DNA]</scope>
    <source>
        <strain evidence="3">CBS 568.67</strain>
    </source>
</reference>
<evidence type="ECO:0000313" key="3">
    <source>
        <dbReference type="EMBL" id="VFU01341.1"/>
    </source>
</evidence>
<dbReference type="InterPro" id="IPR039145">
    <property type="entry name" value="Ribosomal_mL40_metazoa/plant"/>
</dbReference>
<evidence type="ECO:0000313" key="4">
    <source>
        <dbReference type="Proteomes" id="UP000332933"/>
    </source>
</evidence>
<gene>
    <name evidence="3" type="primary">Aste57867_24704</name>
    <name evidence="2" type="ORF">As57867_024626</name>
    <name evidence="3" type="ORF">ASTE57867_24704</name>
</gene>
<keyword evidence="4" id="KW-1185">Reference proteome</keyword>
<feature type="region of interest" description="Disordered" evidence="1">
    <location>
        <begin position="19"/>
        <end position="51"/>
    </location>
</feature>
<dbReference type="PANTHER" id="PTHR13359">
    <property type="entry name" value="39S RIBOSOMAL PROTEIN L40, MITOCHONDRIAL"/>
    <property type="match status" value="1"/>
</dbReference>
<proteinExistence type="predicted"/>
<evidence type="ECO:0000313" key="2">
    <source>
        <dbReference type="EMBL" id="KAF0683272.1"/>
    </source>
</evidence>
<sequence length="152" mass="17480">MFRRVASRASTGLERSFATAKVKKAASDKPAKSAKFKAASKKNDKSSDSGKYDVMLRALKGRDLPEVEWTAEEKQQHFEIGRTYNRMTSLRHNALMKDLQMKINFKWEAINQLPTEALRAEALEEDFSPVTNRRGFPTWTPPIPGFKRFREE</sequence>
<dbReference type="EMBL" id="VJMH01007434">
    <property type="protein sequence ID" value="KAF0683272.1"/>
    <property type="molecule type" value="Genomic_DNA"/>
</dbReference>
<name>A0A485LSM6_9STRA</name>
<dbReference type="Proteomes" id="UP000332933">
    <property type="component" value="Unassembled WGS sequence"/>
</dbReference>
<dbReference type="PANTHER" id="PTHR13359:SF2">
    <property type="entry name" value="LARGE RIBOSOMAL SUBUNIT PROTEIN ML40"/>
    <property type="match status" value="1"/>
</dbReference>
<feature type="compositionally biased region" description="Basic and acidic residues" evidence="1">
    <location>
        <begin position="41"/>
        <end position="51"/>
    </location>
</feature>
<dbReference type="GO" id="GO:0005762">
    <property type="term" value="C:mitochondrial large ribosomal subunit"/>
    <property type="evidence" value="ECO:0007669"/>
    <property type="project" value="InterPro"/>
</dbReference>
<protein>
    <submittedName>
        <fullName evidence="3">Aste57867_24704 protein</fullName>
    </submittedName>
</protein>